<name>A0A0R1LSX8_9LACO</name>
<keyword evidence="3" id="KW-1185">Reference proteome</keyword>
<accession>A0A0R1LSX8</accession>
<evidence type="ECO:0000313" key="2">
    <source>
        <dbReference type="EMBL" id="KRK96324.1"/>
    </source>
</evidence>
<keyword evidence="1" id="KW-0812">Transmembrane</keyword>
<evidence type="ECO:0000313" key="3">
    <source>
        <dbReference type="Proteomes" id="UP000051955"/>
    </source>
</evidence>
<proteinExistence type="predicted"/>
<protein>
    <submittedName>
        <fullName evidence="2">Uncharacterized protein</fullName>
    </submittedName>
</protein>
<evidence type="ECO:0000256" key="1">
    <source>
        <dbReference type="SAM" id="Phobius"/>
    </source>
</evidence>
<organism evidence="2 3">
    <name type="scientific">Levilactobacillus acidifarinae DSM 19394 = JCM 15949</name>
    <dbReference type="NCBI Taxonomy" id="1423715"/>
    <lineage>
        <taxon>Bacteria</taxon>
        <taxon>Bacillati</taxon>
        <taxon>Bacillota</taxon>
        <taxon>Bacilli</taxon>
        <taxon>Lactobacillales</taxon>
        <taxon>Lactobacillaceae</taxon>
        <taxon>Levilactobacillus</taxon>
    </lineage>
</organism>
<keyword evidence="1" id="KW-1133">Transmembrane helix</keyword>
<dbReference type="AlphaFoldDB" id="A0A0R1LSX8"/>
<gene>
    <name evidence="2" type="ORF">FD25_GL001812</name>
</gene>
<sequence length="224" mass="25714">MTMKQSDYIQELLGLINQQHSDLQNELNWFLALIGLMMVIVGLLQWRLSENQIKKMKADFRNDYGIDSLNKALEDNTKLNEQLIDNIAASFKIQINTSGALLPWTIEERPEAFKGNIVSNFTASLKSAYFLDALSGDVLKEAKALLENYMLLTVKESAVKEMSYPIVKNVDTGVRVIERAFSEQSVDVKTINDFEKAKQQYYEKFNVKWQLENYTPQDNPTTRS</sequence>
<comment type="caution">
    <text evidence="2">The sequence shown here is derived from an EMBL/GenBank/DDBJ whole genome shotgun (WGS) entry which is preliminary data.</text>
</comment>
<feature type="transmembrane region" description="Helical" evidence="1">
    <location>
        <begin position="27"/>
        <end position="46"/>
    </location>
</feature>
<dbReference type="PATRIC" id="fig|1423715.3.peg.1860"/>
<reference evidence="2 3" key="1">
    <citation type="journal article" date="2015" name="Genome Announc.">
        <title>Expanding the biotechnology potential of lactobacilli through comparative genomics of 213 strains and associated genera.</title>
        <authorList>
            <person name="Sun Z."/>
            <person name="Harris H.M."/>
            <person name="McCann A."/>
            <person name="Guo C."/>
            <person name="Argimon S."/>
            <person name="Zhang W."/>
            <person name="Yang X."/>
            <person name="Jeffery I.B."/>
            <person name="Cooney J.C."/>
            <person name="Kagawa T.F."/>
            <person name="Liu W."/>
            <person name="Song Y."/>
            <person name="Salvetti E."/>
            <person name="Wrobel A."/>
            <person name="Rasinkangas P."/>
            <person name="Parkhill J."/>
            <person name="Rea M.C."/>
            <person name="O'Sullivan O."/>
            <person name="Ritari J."/>
            <person name="Douillard F.P."/>
            <person name="Paul Ross R."/>
            <person name="Yang R."/>
            <person name="Briner A.E."/>
            <person name="Felis G.E."/>
            <person name="de Vos W.M."/>
            <person name="Barrangou R."/>
            <person name="Klaenhammer T.R."/>
            <person name="Caufield P.W."/>
            <person name="Cui Y."/>
            <person name="Zhang H."/>
            <person name="O'Toole P.W."/>
        </authorList>
    </citation>
    <scope>NUCLEOTIDE SEQUENCE [LARGE SCALE GENOMIC DNA]</scope>
    <source>
        <strain evidence="2 3">DSM 19394</strain>
    </source>
</reference>
<keyword evidence="1" id="KW-0472">Membrane</keyword>
<dbReference type="Proteomes" id="UP000051955">
    <property type="component" value="Unassembled WGS sequence"/>
</dbReference>
<dbReference type="EMBL" id="AZDV01000003">
    <property type="protein sequence ID" value="KRK96324.1"/>
    <property type="molecule type" value="Genomic_DNA"/>
</dbReference>